<dbReference type="InterPro" id="IPR021514">
    <property type="entry name" value="DUF3176"/>
</dbReference>
<evidence type="ECO:0000313" key="1">
    <source>
        <dbReference type="EMBL" id="CAH0016685.1"/>
    </source>
</evidence>
<dbReference type="Proteomes" id="UP000696573">
    <property type="component" value="Unassembled WGS sequence"/>
</dbReference>
<evidence type="ECO:0000313" key="2">
    <source>
        <dbReference type="Proteomes" id="UP000696573"/>
    </source>
</evidence>
<protein>
    <submittedName>
        <fullName evidence="1">Uncharacterized protein</fullName>
    </submittedName>
</protein>
<dbReference type="PANTHER" id="PTHR35394">
    <property type="entry name" value="DUF3176 DOMAIN-CONTAINING PROTEIN"/>
    <property type="match status" value="1"/>
</dbReference>
<sequence>MVAYFVQFAAMIIVCISFNGKPVFDGRFITLNTIVSILSTGSKPSMLTAVASCISQANWSLFAGPPRRLYDFEMVADASRGPLGSLQLLLSSKLKGGAIVRMGAIITVFAIIMDPFAQQLIQLHQTRRYFPPGGPKESDSSSAPKLLGIISPPDLVMKAALLFGLTSDRSHILKQASYSCPTSQCEYSDVTSAAICSTCANVDSSLKRTPEERSTSYRGWVGDFIAVAPKLGSWNATTFELPNGLYMKAQDDLPNSMLTTMTISGKSNASKTITTKKMDSLIWSQSIIKVDNKSATTGLTWPQWNVHATECALSYCVNYSFLVRNGTLTESSKIMVEYKRDKSWWQPTTTASSSGQNSPLPDNFRTSLAYHPSCPCMSVQISS</sequence>
<dbReference type="OrthoDB" id="5376804at2759"/>
<dbReference type="Pfam" id="PF11374">
    <property type="entry name" value="DUF3176"/>
    <property type="match status" value="1"/>
</dbReference>
<reference evidence="1" key="1">
    <citation type="submission" date="2021-10" db="EMBL/GenBank/DDBJ databases">
        <authorList>
            <person name="Piombo E."/>
        </authorList>
    </citation>
    <scope>NUCLEOTIDE SEQUENCE</scope>
</reference>
<keyword evidence="2" id="KW-1185">Reference proteome</keyword>
<comment type="caution">
    <text evidence="1">The sequence shown here is derived from an EMBL/GenBank/DDBJ whole genome shotgun (WGS) entry which is preliminary data.</text>
</comment>
<dbReference type="EMBL" id="CABFNQ020000483">
    <property type="protein sequence ID" value="CAH0016685.1"/>
    <property type="molecule type" value="Genomic_DNA"/>
</dbReference>
<dbReference type="AlphaFoldDB" id="A0A9N9YB21"/>
<gene>
    <name evidence="1" type="ORF">CRHIZ90672A_00016648</name>
</gene>
<accession>A0A9N9YB21</accession>
<name>A0A9N9YB21_9HYPO</name>
<dbReference type="PANTHER" id="PTHR35394:SF5">
    <property type="entry name" value="DUF3176 DOMAIN-CONTAINING PROTEIN"/>
    <property type="match status" value="1"/>
</dbReference>
<organism evidence="1 2">
    <name type="scientific">Clonostachys rhizophaga</name>
    <dbReference type="NCBI Taxonomy" id="160324"/>
    <lineage>
        <taxon>Eukaryota</taxon>
        <taxon>Fungi</taxon>
        <taxon>Dikarya</taxon>
        <taxon>Ascomycota</taxon>
        <taxon>Pezizomycotina</taxon>
        <taxon>Sordariomycetes</taxon>
        <taxon>Hypocreomycetidae</taxon>
        <taxon>Hypocreales</taxon>
        <taxon>Bionectriaceae</taxon>
        <taxon>Clonostachys</taxon>
    </lineage>
</organism>
<proteinExistence type="predicted"/>